<name>A0AAV5SJT4_9BILA</name>
<accession>A0AAV5SJT4</accession>
<sequence>YNHSKTYNHNFYNHSKTYNHNFYNNSKTYYHNFYNHSKTYNHNFYNNSKTYYNNYHHRSNHNNNLRSLQVSSWWRLERMGDDWVMPDYLRKLQCRSKNEDMHEYVWNLSLHWSRRGHWPVRY</sequence>
<protein>
    <submittedName>
        <fullName evidence="1">Uncharacterized protein</fullName>
    </submittedName>
</protein>
<comment type="caution">
    <text evidence="1">The sequence shown here is derived from an EMBL/GenBank/DDBJ whole genome shotgun (WGS) entry which is preliminary data.</text>
</comment>
<reference evidence="1" key="1">
    <citation type="submission" date="2023-10" db="EMBL/GenBank/DDBJ databases">
        <title>Genome assembly of Pristionchus species.</title>
        <authorList>
            <person name="Yoshida K."/>
            <person name="Sommer R.J."/>
        </authorList>
    </citation>
    <scope>NUCLEOTIDE SEQUENCE</scope>
    <source>
        <strain evidence="1">RS0144</strain>
    </source>
</reference>
<organism evidence="1 3">
    <name type="scientific">Pristionchus entomophagus</name>
    <dbReference type="NCBI Taxonomy" id="358040"/>
    <lineage>
        <taxon>Eukaryota</taxon>
        <taxon>Metazoa</taxon>
        <taxon>Ecdysozoa</taxon>
        <taxon>Nematoda</taxon>
        <taxon>Chromadorea</taxon>
        <taxon>Rhabditida</taxon>
        <taxon>Rhabditina</taxon>
        <taxon>Diplogasteromorpha</taxon>
        <taxon>Diplogasteroidea</taxon>
        <taxon>Neodiplogasteridae</taxon>
        <taxon>Pristionchus</taxon>
    </lineage>
</organism>
<gene>
    <name evidence="1" type="ORF">PENTCL1PPCAC_5132</name>
    <name evidence="2" type="ORF">PENTCL1PPCAC_5133</name>
</gene>
<dbReference type="EMBL" id="BTSX01000002">
    <property type="protein sequence ID" value="GMS82958.1"/>
    <property type="molecule type" value="Genomic_DNA"/>
</dbReference>
<dbReference type="EMBL" id="BTSX01000002">
    <property type="protein sequence ID" value="GMS82957.1"/>
    <property type="molecule type" value="Genomic_DNA"/>
</dbReference>
<feature type="non-terminal residue" evidence="1">
    <location>
        <position position="1"/>
    </location>
</feature>
<keyword evidence="3" id="KW-1185">Reference proteome</keyword>
<evidence type="ECO:0000313" key="3">
    <source>
        <dbReference type="Proteomes" id="UP001432027"/>
    </source>
</evidence>
<evidence type="ECO:0000313" key="1">
    <source>
        <dbReference type="EMBL" id="GMS82957.1"/>
    </source>
</evidence>
<evidence type="ECO:0000313" key="2">
    <source>
        <dbReference type="EMBL" id="GMS82958.1"/>
    </source>
</evidence>
<dbReference type="Proteomes" id="UP001432027">
    <property type="component" value="Unassembled WGS sequence"/>
</dbReference>
<dbReference type="AlphaFoldDB" id="A0AAV5SJT4"/>
<proteinExistence type="predicted"/>